<protein>
    <recommendedName>
        <fullName evidence="4">DUF3313 domain-containing protein</fullName>
    </recommendedName>
</protein>
<organism evidence="2 3">
    <name type="scientific">Phenylobacterium haematophilum</name>
    <dbReference type="NCBI Taxonomy" id="98513"/>
    <lineage>
        <taxon>Bacteria</taxon>
        <taxon>Pseudomonadati</taxon>
        <taxon>Pseudomonadota</taxon>
        <taxon>Alphaproteobacteria</taxon>
        <taxon>Caulobacterales</taxon>
        <taxon>Caulobacteraceae</taxon>
        <taxon>Phenylobacterium</taxon>
    </lineage>
</organism>
<comment type="caution">
    <text evidence="2">The sequence shown here is derived from an EMBL/GenBank/DDBJ whole genome shotgun (WGS) entry which is preliminary data.</text>
</comment>
<dbReference type="EMBL" id="JACIDK010000003">
    <property type="protein sequence ID" value="MBB3891970.1"/>
    <property type="molecule type" value="Genomic_DNA"/>
</dbReference>
<feature type="chain" id="PRO_5032658206" description="DUF3313 domain-containing protein" evidence="1">
    <location>
        <begin position="20"/>
        <end position="251"/>
    </location>
</feature>
<evidence type="ECO:0000256" key="1">
    <source>
        <dbReference type="SAM" id="SignalP"/>
    </source>
</evidence>
<dbReference type="RefSeq" id="WP_183773537.1">
    <property type="nucleotide sequence ID" value="NZ_JACIDK010000003.1"/>
</dbReference>
<dbReference type="Proteomes" id="UP000530564">
    <property type="component" value="Unassembled WGS sequence"/>
</dbReference>
<feature type="signal peptide" evidence="1">
    <location>
        <begin position="1"/>
        <end position="19"/>
    </location>
</feature>
<keyword evidence="3" id="KW-1185">Reference proteome</keyword>
<accession>A0A840A387</accession>
<dbReference type="Pfam" id="PF11769">
    <property type="entry name" value="DUF3313"/>
    <property type="match status" value="1"/>
</dbReference>
<name>A0A840A387_9CAUL</name>
<sequence length="251" mass="26499">MTRLLALAPLLLLAACASAPTRSGFLSSYDGLTPRTDTLRAKIEQRRDEAALAQVRQVAIEPTVLVGPGGWLTPGERVLLQRELDAQLCFELSERFEIDPAAPNRVRVAITRVDPTGRAASVASAAAGFFIPGPLGLRAPGTLGSLSAEAEMLQGEQQVVAVSWSRSATAIGTDDPSLSRVGDALQFAEPFADAVAAAMTPEGLKSRPIPKPDPCAEFGSRFRPEGWAAKFATGLYVPEMSGAKASDKGER</sequence>
<evidence type="ECO:0008006" key="4">
    <source>
        <dbReference type="Google" id="ProtNLM"/>
    </source>
</evidence>
<gene>
    <name evidence="2" type="ORF">GGQ61_002698</name>
</gene>
<evidence type="ECO:0000313" key="2">
    <source>
        <dbReference type="EMBL" id="MBB3891970.1"/>
    </source>
</evidence>
<keyword evidence="1" id="KW-0732">Signal</keyword>
<dbReference type="PROSITE" id="PS51257">
    <property type="entry name" value="PROKAR_LIPOPROTEIN"/>
    <property type="match status" value="1"/>
</dbReference>
<dbReference type="AlphaFoldDB" id="A0A840A387"/>
<reference evidence="2 3" key="1">
    <citation type="submission" date="2020-08" db="EMBL/GenBank/DDBJ databases">
        <title>Genomic Encyclopedia of Type Strains, Phase IV (KMG-IV): sequencing the most valuable type-strain genomes for metagenomic binning, comparative biology and taxonomic classification.</title>
        <authorList>
            <person name="Goeker M."/>
        </authorList>
    </citation>
    <scope>NUCLEOTIDE SEQUENCE [LARGE SCALE GENOMIC DNA]</scope>
    <source>
        <strain evidence="2 3">DSM 21793</strain>
    </source>
</reference>
<proteinExistence type="predicted"/>
<evidence type="ECO:0000313" key="3">
    <source>
        <dbReference type="Proteomes" id="UP000530564"/>
    </source>
</evidence>
<dbReference type="InterPro" id="IPR021747">
    <property type="entry name" value="DUF3313"/>
</dbReference>